<organism evidence="1 2">
    <name type="scientific">Aspergillus flavus</name>
    <dbReference type="NCBI Taxonomy" id="5059"/>
    <lineage>
        <taxon>Eukaryota</taxon>
        <taxon>Fungi</taxon>
        <taxon>Dikarya</taxon>
        <taxon>Ascomycota</taxon>
        <taxon>Pezizomycotina</taxon>
        <taxon>Eurotiomycetes</taxon>
        <taxon>Eurotiomycetidae</taxon>
        <taxon>Eurotiales</taxon>
        <taxon>Aspergillaceae</taxon>
        <taxon>Aspergillus</taxon>
        <taxon>Aspergillus subgen. Circumdati</taxon>
    </lineage>
</organism>
<dbReference type="Proteomes" id="UP000275480">
    <property type="component" value="Unassembled WGS sequence"/>
</dbReference>
<gene>
    <name evidence="1" type="ORF">CA14_011365</name>
</gene>
<evidence type="ECO:0000313" key="1">
    <source>
        <dbReference type="EMBL" id="RMZ41659.1"/>
    </source>
</evidence>
<dbReference type="EMBL" id="QQZZ01000114">
    <property type="protein sequence ID" value="RMZ41659.1"/>
    <property type="molecule type" value="Genomic_DNA"/>
</dbReference>
<evidence type="ECO:0000313" key="2">
    <source>
        <dbReference type="Proteomes" id="UP000275480"/>
    </source>
</evidence>
<proteinExistence type="predicted"/>
<protein>
    <submittedName>
        <fullName evidence="1">Uncharacterized protein</fullName>
    </submittedName>
</protein>
<name>A0AB74C699_ASPFL</name>
<dbReference type="AlphaFoldDB" id="A0AB74C699"/>
<accession>A0AB74C699</accession>
<sequence>MEVTVHYGHKEYNVGRFLETQKVSDVIGAAKSLLKLPDHPAPYLTSKGCLLAPRYLYLIDGASRYLEYLTQAKILESPVKY</sequence>
<comment type="caution">
    <text evidence="1">The sequence shown here is derived from an EMBL/GenBank/DDBJ whole genome shotgun (WGS) entry which is preliminary data.</text>
</comment>
<reference evidence="1 2" key="1">
    <citation type="submission" date="2018-07" db="EMBL/GenBank/DDBJ databases">
        <title>Identification of spontaneous genetic mutation associated with occurrence of a yellow conidial color mutant of Aspergillus flavus.</title>
        <authorList>
            <person name="Chang P.-K."/>
            <person name="Mack B.M."/>
            <person name="Scharfenstein L."/>
            <person name="Gilbert M.K."/>
        </authorList>
    </citation>
    <scope>NUCLEOTIDE SEQUENCE [LARGE SCALE GENOMIC DNA]</scope>
    <source>
        <strain evidence="1 2">CA14</strain>
    </source>
</reference>